<dbReference type="InterPro" id="IPR013563">
    <property type="entry name" value="Oligopep_ABC_C"/>
</dbReference>
<dbReference type="CDD" id="cd03257">
    <property type="entry name" value="ABC_NikE_OppD_transporters"/>
    <property type="match status" value="1"/>
</dbReference>
<dbReference type="PROSITE" id="PS50893">
    <property type="entry name" value="ABC_TRANSPORTER_2"/>
    <property type="match status" value="1"/>
</dbReference>
<keyword evidence="3" id="KW-1003">Cell membrane</keyword>
<keyword evidence="2" id="KW-0813">Transport</keyword>
<keyword evidence="8" id="KW-1185">Reference proteome</keyword>
<dbReference type="Gene3D" id="3.40.50.300">
    <property type="entry name" value="P-loop containing nucleotide triphosphate hydrolases"/>
    <property type="match status" value="1"/>
</dbReference>
<dbReference type="SMART" id="SM00382">
    <property type="entry name" value="AAA"/>
    <property type="match status" value="1"/>
</dbReference>
<comment type="similarity">
    <text evidence="1">Belongs to the ABC transporter superfamily.</text>
</comment>
<gene>
    <name evidence="7" type="primary">ykfD</name>
    <name evidence="7" type="ORF">GCM10011450_08850</name>
</gene>
<keyword evidence="4" id="KW-0547">Nucleotide-binding</keyword>
<name>A0A918JK54_9BURK</name>
<sequence>MAIHKNNNLPLVSVQALKKHFPINKHQTVKALNGISFNIHKGETFGLVGESGCGKSTVGRTIMGLYLPTAGQVHINGKDIHQTSVQENRTRRRQVQMIFQDPYASLNPRATIFEIIAEPLEIHQVHKDKNALRQHVYKLLEEVGLNPSHAHRYPHEFSGGQRQRVGIARALALEPEIIIADEPISALDVSIQAQIVLLLQRLQQEKKLTYLFIAHDLAMVKYLSDRVGVMYLGQMAEVAGSDELYANPLHPYTQALLSAIPVPDPDLEQKRQRILLKGELPSAINPPTGCVFHTRCPQAQAVCRQQPPVWKEHAPGHFAACHFIAEGNR</sequence>
<feature type="domain" description="ABC transporter" evidence="6">
    <location>
        <begin position="12"/>
        <end position="257"/>
    </location>
</feature>
<dbReference type="GO" id="GO:0005524">
    <property type="term" value="F:ATP binding"/>
    <property type="evidence" value="ECO:0007669"/>
    <property type="project" value="UniProtKB-KW"/>
</dbReference>
<evidence type="ECO:0000313" key="8">
    <source>
        <dbReference type="Proteomes" id="UP000608345"/>
    </source>
</evidence>
<organism evidence="7 8">
    <name type="scientific">Advenella faeciporci</name>
    <dbReference type="NCBI Taxonomy" id="797535"/>
    <lineage>
        <taxon>Bacteria</taxon>
        <taxon>Pseudomonadati</taxon>
        <taxon>Pseudomonadota</taxon>
        <taxon>Betaproteobacteria</taxon>
        <taxon>Burkholderiales</taxon>
        <taxon>Alcaligenaceae</taxon>
    </lineage>
</organism>
<evidence type="ECO:0000256" key="2">
    <source>
        <dbReference type="ARBA" id="ARBA00022448"/>
    </source>
</evidence>
<dbReference type="Pfam" id="PF08352">
    <property type="entry name" value="oligo_HPY"/>
    <property type="match status" value="1"/>
</dbReference>
<evidence type="ECO:0000256" key="4">
    <source>
        <dbReference type="ARBA" id="ARBA00022741"/>
    </source>
</evidence>
<dbReference type="SUPFAM" id="SSF52540">
    <property type="entry name" value="P-loop containing nucleoside triphosphate hydrolases"/>
    <property type="match status" value="1"/>
</dbReference>
<dbReference type="EMBL" id="BMYS01000004">
    <property type="protein sequence ID" value="GGW81236.1"/>
    <property type="molecule type" value="Genomic_DNA"/>
</dbReference>
<dbReference type="GO" id="GO:0055085">
    <property type="term" value="P:transmembrane transport"/>
    <property type="evidence" value="ECO:0007669"/>
    <property type="project" value="UniProtKB-ARBA"/>
</dbReference>
<evidence type="ECO:0000256" key="3">
    <source>
        <dbReference type="ARBA" id="ARBA00022475"/>
    </source>
</evidence>
<keyword evidence="3" id="KW-0472">Membrane</keyword>
<accession>A0A918JK54</accession>
<dbReference type="Proteomes" id="UP000608345">
    <property type="component" value="Unassembled WGS sequence"/>
</dbReference>
<dbReference type="FunFam" id="3.40.50.300:FF:000016">
    <property type="entry name" value="Oligopeptide ABC transporter ATP-binding component"/>
    <property type="match status" value="1"/>
</dbReference>
<evidence type="ECO:0000256" key="1">
    <source>
        <dbReference type="ARBA" id="ARBA00005417"/>
    </source>
</evidence>
<dbReference type="PANTHER" id="PTHR43776">
    <property type="entry name" value="TRANSPORT ATP-BINDING PROTEIN"/>
    <property type="match status" value="1"/>
</dbReference>
<evidence type="ECO:0000256" key="5">
    <source>
        <dbReference type="ARBA" id="ARBA00022840"/>
    </source>
</evidence>
<reference evidence="7" key="1">
    <citation type="journal article" date="2014" name="Int. J. Syst. Evol. Microbiol.">
        <title>Complete genome sequence of Corynebacterium casei LMG S-19264T (=DSM 44701T), isolated from a smear-ripened cheese.</title>
        <authorList>
            <consortium name="US DOE Joint Genome Institute (JGI-PGF)"/>
            <person name="Walter F."/>
            <person name="Albersmeier A."/>
            <person name="Kalinowski J."/>
            <person name="Ruckert C."/>
        </authorList>
    </citation>
    <scope>NUCLEOTIDE SEQUENCE</scope>
    <source>
        <strain evidence="7">KCTC 23732</strain>
    </source>
</reference>
<dbReference type="NCBIfam" id="TIGR01727">
    <property type="entry name" value="oligo_HPY"/>
    <property type="match status" value="1"/>
</dbReference>
<keyword evidence="5 7" id="KW-0067">ATP-binding</keyword>
<comment type="caution">
    <text evidence="7">The sequence shown here is derived from an EMBL/GenBank/DDBJ whole genome shotgun (WGS) entry which is preliminary data.</text>
</comment>
<dbReference type="InterPro" id="IPR003439">
    <property type="entry name" value="ABC_transporter-like_ATP-bd"/>
</dbReference>
<reference evidence="7" key="2">
    <citation type="submission" date="2020-09" db="EMBL/GenBank/DDBJ databases">
        <authorList>
            <person name="Sun Q."/>
            <person name="Kim S."/>
        </authorList>
    </citation>
    <scope>NUCLEOTIDE SEQUENCE</scope>
    <source>
        <strain evidence="7">KCTC 23732</strain>
    </source>
</reference>
<dbReference type="InterPro" id="IPR027417">
    <property type="entry name" value="P-loop_NTPase"/>
</dbReference>
<dbReference type="PROSITE" id="PS00211">
    <property type="entry name" value="ABC_TRANSPORTER_1"/>
    <property type="match status" value="1"/>
</dbReference>
<proteinExistence type="inferred from homology"/>
<dbReference type="InterPro" id="IPR003593">
    <property type="entry name" value="AAA+_ATPase"/>
</dbReference>
<evidence type="ECO:0000313" key="7">
    <source>
        <dbReference type="EMBL" id="GGW81236.1"/>
    </source>
</evidence>
<dbReference type="PANTHER" id="PTHR43776:SF7">
    <property type="entry name" value="D,D-DIPEPTIDE TRANSPORT ATP-BINDING PROTEIN DDPF-RELATED"/>
    <property type="match status" value="1"/>
</dbReference>
<evidence type="ECO:0000259" key="6">
    <source>
        <dbReference type="PROSITE" id="PS50893"/>
    </source>
</evidence>
<dbReference type="InterPro" id="IPR017871">
    <property type="entry name" value="ABC_transporter-like_CS"/>
</dbReference>
<dbReference type="Pfam" id="PF00005">
    <property type="entry name" value="ABC_tran"/>
    <property type="match status" value="1"/>
</dbReference>
<dbReference type="InterPro" id="IPR050319">
    <property type="entry name" value="ABC_transp_ATP-bind"/>
</dbReference>
<dbReference type="GO" id="GO:0015833">
    <property type="term" value="P:peptide transport"/>
    <property type="evidence" value="ECO:0007669"/>
    <property type="project" value="InterPro"/>
</dbReference>
<protein>
    <submittedName>
        <fullName evidence="7">Oligopeptide transport ATP-binding protein YkfD</fullName>
    </submittedName>
</protein>
<dbReference type="RefSeq" id="WP_189384246.1">
    <property type="nucleotide sequence ID" value="NZ_BAABFY010000056.1"/>
</dbReference>
<dbReference type="AlphaFoldDB" id="A0A918JK54"/>
<dbReference type="GO" id="GO:0016887">
    <property type="term" value="F:ATP hydrolysis activity"/>
    <property type="evidence" value="ECO:0007669"/>
    <property type="project" value="InterPro"/>
</dbReference>